<keyword evidence="2" id="KW-0963">Cytoplasm</keyword>
<accession>A0ABS5U7B2</accession>
<comment type="subunit">
    <text evidence="2">Component of a cohesin-like complex composed of ScpA, ScpB and the Smc homodimer, in which ScpA and ScpB bind to the head domain of Smc. The presence of the three proteins is required for the association of the complex with DNA.</text>
</comment>
<comment type="similarity">
    <text evidence="2">Belongs to the ScpA family.</text>
</comment>
<keyword evidence="4" id="KW-1185">Reference proteome</keyword>
<keyword evidence="2" id="KW-0159">Chromosome partition</keyword>
<evidence type="ECO:0000256" key="2">
    <source>
        <dbReference type="HAMAP-Rule" id="MF_01805"/>
    </source>
</evidence>
<gene>
    <name evidence="2" type="primary">scpA</name>
    <name evidence="3" type="ORF">KJB30_07195</name>
</gene>
<dbReference type="Gene3D" id="1.10.10.580">
    <property type="entry name" value="Structural maintenance of chromosome 1. Chain E"/>
    <property type="match status" value="1"/>
</dbReference>
<evidence type="ECO:0000313" key="3">
    <source>
        <dbReference type="EMBL" id="MBT1071562.1"/>
    </source>
</evidence>
<evidence type="ECO:0000313" key="4">
    <source>
        <dbReference type="Proteomes" id="UP000784128"/>
    </source>
</evidence>
<dbReference type="InterPro" id="IPR003768">
    <property type="entry name" value="ScpA"/>
</dbReference>
<proteinExistence type="inferred from homology"/>
<comment type="subcellular location">
    <subcellularLocation>
        <location evidence="2">Cytoplasm</location>
    </subcellularLocation>
    <text evidence="2">Associated with two foci at the outer edges of the nucleoid region in young cells, and at four foci within both cell halves in older cells.</text>
</comment>
<dbReference type="EMBL" id="JAHDYS010000005">
    <property type="protein sequence ID" value="MBT1071562.1"/>
    <property type="molecule type" value="Genomic_DNA"/>
</dbReference>
<sequence length="268" mass="30487">MKQVREDNPSLLDSCKGYYNVHLDVFDGPLDLLLHLIRKNELDVRDIPIAVITRQYLDFIKLMKDLNLEVAGDFLLMASTLLHIKSRMLLPLDDQEEGEVEEADPRAELIRRLLEYQQYKEAGLVIGARALLGREVFTRGCCEEPLASRMQNDDGPVELELFDLVDAFRALLARVPAESFHDVAAADSLSIADCINEMLSLLQERDLIHFDEMVSLEPTRERIVVTFLAILELCRLKLIRIFQNEPHGAIWFIPAVSRDDSNDGVSAQ</sequence>
<evidence type="ECO:0000256" key="1">
    <source>
        <dbReference type="ARBA" id="ARBA00044777"/>
    </source>
</evidence>
<organism evidence="3 4">
    <name type="scientific">Pelotalea chapellei</name>
    <dbReference type="NCBI Taxonomy" id="44671"/>
    <lineage>
        <taxon>Bacteria</taxon>
        <taxon>Pseudomonadati</taxon>
        <taxon>Thermodesulfobacteriota</taxon>
        <taxon>Desulfuromonadia</taxon>
        <taxon>Geobacterales</taxon>
        <taxon>Geobacteraceae</taxon>
        <taxon>Pelotalea</taxon>
    </lineage>
</organism>
<keyword evidence="2" id="KW-0131">Cell cycle</keyword>
<dbReference type="RefSeq" id="WP_214297409.1">
    <property type="nucleotide sequence ID" value="NZ_JAHDYS010000005.1"/>
</dbReference>
<dbReference type="HAMAP" id="MF_01805">
    <property type="entry name" value="ScpA"/>
    <property type="match status" value="1"/>
</dbReference>
<dbReference type="InterPro" id="IPR023093">
    <property type="entry name" value="ScpA-like_C"/>
</dbReference>
<dbReference type="PANTHER" id="PTHR33969">
    <property type="entry name" value="SEGREGATION AND CONDENSATION PROTEIN A"/>
    <property type="match status" value="1"/>
</dbReference>
<protein>
    <recommendedName>
        <fullName evidence="1 2">Segregation and condensation protein A</fullName>
    </recommendedName>
</protein>
<dbReference type="Gene3D" id="6.10.250.2410">
    <property type="match status" value="1"/>
</dbReference>
<dbReference type="PANTHER" id="PTHR33969:SF2">
    <property type="entry name" value="SEGREGATION AND CONDENSATION PROTEIN A"/>
    <property type="match status" value="1"/>
</dbReference>
<dbReference type="Proteomes" id="UP000784128">
    <property type="component" value="Unassembled WGS sequence"/>
</dbReference>
<reference evidence="3 4" key="1">
    <citation type="submission" date="2021-05" db="EMBL/GenBank/DDBJ databases">
        <title>The draft genome of Geobacter chapellei DSM 13688.</title>
        <authorList>
            <person name="Xu Z."/>
            <person name="Masuda Y."/>
            <person name="Itoh H."/>
            <person name="Senoo K."/>
        </authorList>
    </citation>
    <scope>NUCLEOTIDE SEQUENCE [LARGE SCALE GENOMIC DNA]</scope>
    <source>
        <strain evidence="3 4">DSM 13688</strain>
    </source>
</reference>
<comment type="function">
    <text evidence="2">Participates in chromosomal partition during cell division. May act via the formation of a condensin-like complex containing Smc and ScpB that pull DNA away from mid-cell into both cell halves.</text>
</comment>
<name>A0ABS5U7B2_9BACT</name>
<comment type="caution">
    <text evidence="3">The sequence shown here is derived from an EMBL/GenBank/DDBJ whole genome shotgun (WGS) entry which is preliminary data.</text>
</comment>
<keyword evidence="2" id="KW-0132">Cell division</keyword>
<dbReference type="Pfam" id="PF02616">
    <property type="entry name" value="SMC_ScpA"/>
    <property type="match status" value="1"/>
</dbReference>